<keyword evidence="6" id="KW-1185">Reference proteome</keyword>
<protein>
    <submittedName>
        <fullName evidence="5">Uncharacterized protein</fullName>
    </submittedName>
</protein>
<accession>A0A9N9PSY1</accession>
<feature type="compositionally biased region" description="Basic and acidic residues" evidence="2">
    <location>
        <begin position="38"/>
        <end position="54"/>
    </location>
</feature>
<sequence length="296" mass="33655">MGSSQHKRAQLASPHDNQKSKKRKAANIDDEYDSPDFQETKPKRARKNNGEEKRLKRHRVRPPRTYIERLHRVRTQRMFLLDRNRSTSEDETHEEEVFDIAGTTGNVYNVTISKVPDCSCPDSSKGNQCKHIIYVLVNVLKAREDLAYQLAFLTTELEEIFSNAPVTPQSDGATATVTETGGHRKPIEGDCPICVMEFEESEKSDTIIWCKAACGNNVHKRCFDRWAQSKPGEVKCVYCRTPWKGDEKDLKGISKRGKVNSEGYVNVAGQLGLSGHRDTSTYHEPWARREFGGGYY</sequence>
<dbReference type="InterPro" id="IPR039903">
    <property type="entry name" value="Zswim2"/>
</dbReference>
<dbReference type="AlphaFoldDB" id="A0A9N9PSY1"/>
<evidence type="ECO:0000256" key="2">
    <source>
        <dbReference type="SAM" id="MobiDB-lite"/>
    </source>
</evidence>
<evidence type="ECO:0000259" key="3">
    <source>
        <dbReference type="PROSITE" id="PS50089"/>
    </source>
</evidence>
<dbReference type="InterPro" id="IPR001841">
    <property type="entry name" value="Znf_RING"/>
</dbReference>
<dbReference type="PROSITE" id="PS50966">
    <property type="entry name" value="ZF_SWIM"/>
    <property type="match status" value="1"/>
</dbReference>
<feature type="domain" description="SWIM-type" evidence="4">
    <location>
        <begin position="108"/>
        <end position="140"/>
    </location>
</feature>
<evidence type="ECO:0000313" key="5">
    <source>
        <dbReference type="EMBL" id="CAG8958551.1"/>
    </source>
</evidence>
<dbReference type="GO" id="GO:0008270">
    <property type="term" value="F:zinc ion binding"/>
    <property type="evidence" value="ECO:0007669"/>
    <property type="project" value="UniProtKB-KW"/>
</dbReference>
<dbReference type="OrthoDB" id="2122982at2759"/>
<reference evidence="5" key="1">
    <citation type="submission" date="2021-07" db="EMBL/GenBank/DDBJ databases">
        <authorList>
            <person name="Durling M."/>
        </authorList>
    </citation>
    <scope>NUCLEOTIDE SEQUENCE</scope>
</reference>
<dbReference type="InterPro" id="IPR013083">
    <property type="entry name" value="Znf_RING/FYVE/PHD"/>
</dbReference>
<dbReference type="Pfam" id="PF04434">
    <property type="entry name" value="SWIM"/>
    <property type="match status" value="1"/>
</dbReference>
<keyword evidence="1" id="KW-0479">Metal-binding</keyword>
<dbReference type="CDD" id="cd16494">
    <property type="entry name" value="RING-CH-C4HC3_ZSWM2"/>
    <property type="match status" value="1"/>
</dbReference>
<feature type="region of interest" description="Disordered" evidence="2">
    <location>
        <begin position="1"/>
        <end position="57"/>
    </location>
</feature>
<keyword evidence="1" id="KW-0863">Zinc-finger</keyword>
<comment type="caution">
    <text evidence="5">The sequence shown here is derived from an EMBL/GenBank/DDBJ whole genome shotgun (WGS) entry which is preliminary data.</text>
</comment>
<dbReference type="PROSITE" id="PS50089">
    <property type="entry name" value="ZF_RING_2"/>
    <property type="match status" value="1"/>
</dbReference>
<organism evidence="5 6">
    <name type="scientific">Hymenoscyphus fraxineus</name>
    <dbReference type="NCBI Taxonomy" id="746836"/>
    <lineage>
        <taxon>Eukaryota</taxon>
        <taxon>Fungi</taxon>
        <taxon>Dikarya</taxon>
        <taxon>Ascomycota</taxon>
        <taxon>Pezizomycotina</taxon>
        <taxon>Leotiomycetes</taxon>
        <taxon>Helotiales</taxon>
        <taxon>Helotiaceae</taxon>
        <taxon>Hymenoscyphus</taxon>
    </lineage>
</organism>
<dbReference type="Gene3D" id="3.30.40.10">
    <property type="entry name" value="Zinc/RING finger domain, C3HC4 (zinc finger)"/>
    <property type="match status" value="1"/>
</dbReference>
<dbReference type="EMBL" id="CAJVRL010000083">
    <property type="protein sequence ID" value="CAG8958551.1"/>
    <property type="molecule type" value="Genomic_DNA"/>
</dbReference>
<dbReference type="Pfam" id="PF13639">
    <property type="entry name" value="zf-RING_2"/>
    <property type="match status" value="1"/>
</dbReference>
<evidence type="ECO:0000259" key="4">
    <source>
        <dbReference type="PROSITE" id="PS50966"/>
    </source>
</evidence>
<keyword evidence="1" id="KW-0862">Zinc</keyword>
<evidence type="ECO:0000256" key="1">
    <source>
        <dbReference type="PROSITE-ProRule" id="PRU00175"/>
    </source>
</evidence>
<dbReference type="PANTHER" id="PTHR21540">
    <property type="entry name" value="RING FINGER AND SWIM DOMAIN-CONTAINING PROTEIN 2"/>
    <property type="match status" value="1"/>
</dbReference>
<dbReference type="PANTHER" id="PTHR21540:SF0">
    <property type="entry name" value="PHD FAMILY PROTEIN"/>
    <property type="match status" value="1"/>
</dbReference>
<dbReference type="Proteomes" id="UP000696280">
    <property type="component" value="Unassembled WGS sequence"/>
</dbReference>
<name>A0A9N9PSY1_9HELO</name>
<gene>
    <name evidence="5" type="ORF">HYFRA_00009867</name>
</gene>
<evidence type="ECO:0000313" key="6">
    <source>
        <dbReference type="Proteomes" id="UP000696280"/>
    </source>
</evidence>
<dbReference type="InterPro" id="IPR007527">
    <property type="entry name" value="Znf_SWIM"/>
</dbReference>
<proteinExistence type="predicted"/>
<dbReference type="SUPFAM" id="SSF57850">
    <property type="entry name" value="RING/U-box"/>
    <property type="match status" value="1"/>
</dbReference>
<dbReference type="GO" id="GO:0061630">
    <property type="term" value="F:ubiquitin protein ligase activity"/>
    <property type="evidence" value="ECO:0007669"/>
    <property type="project" value="InterPro"/>
</dbReference>
<feature type="domain" description="RING-type" evidence="3">
    <location>
        <begin position="191"/>
        <end position="240"/>
    </location>
</feature>